<organism evidence="1 2">
    <name type="scientific">Pilibacter termitis</name>
    <dbReference type="NCBI Taxonomy" id="263852"/>
    <lineage>
        <taxon>Bacteria</taxon>
        <taxon>Bacillati</taxon>
        <taxon>Bacillota</taxon>
        <taxon>Bacilli</taxon>
        <taxon>Lactobacillales</taxon>
        <taxon>Enterococcaceae</taxon>
        <taxon>Pilibacter</taxon>
    </lineage>
</organism>
<sequence length="106" mass="12393">MNLRESDSGVTLSFYDNSKDTIILDVLIKEGEDIREKARFYFENSKNSTLTVCITNKRTKGLETRRVLKLRADTCYVNRLIARNNPYIHATGKRSYDTMFTKKDFK</sequence>
<name>A0A1T4KRT3_9ENTE</name>
<evidence type="ECO:0000313" key="2">
    <source>
        <dbReference type="Proteomes" id="UP000190328"/>
    </source>
</evidence>
<dbReference type="STRING" id="263852.SAMN02745116_00354"/>
<evidence type="ECO:0000313" key="1">
    <source>
        <dbReference type="EMBL" id="SJZ45142.1"/>
    </source>
</evidence>
<dbReference type="Proteomes" id="UP000190328">
    <property type="component" value="Unassembled WGS sequence"/>
</dbReference>
<proteinExistence type="predicted"/>
<protein>
    <submittedName>
        <fullName evidence="1">Uncharacterized protein</fullName>
    </submittedName>
</protein>
<gene>
    <name evidence="1" type="ORF">SAMN02745116_00354</name>
</gene>
<accession>A0A1T4KRT3</accession>
<keyword evidence="2" id="KW-1185">Reference proteome</keyword>
<reference evidence="1 2" key="1">
    <citation type="submission" date="2017-02" db="EMBL/GenBank/DDBJ databases">
        <authorList>
            <person name="Peterson S.W."/>
        </authorList>
    </citation>
    <scope>NUCLEOTIDE SEQUENCE [LARGE SCALE GENOMIC DNA]</scope>
    <source>
        <strain evidence="1 2">ATCC BAA-1030</strain>
    </source>
</reference>
<dbReference type="EMBL" id="FUXI01000003">
    <property type="protein sequence ID" value="SJZ45142.1"/>
    <property type="molecule type" value="Genomic_DNA"/>
</dbReference>
<dbReference type="AlphaFoldDB" id="A0A1T4KRT3"/>